<evidence type="ECO:0000256" key="4">
    <source>
        <dbReference type="ARBA" id="ARBA00023136"/>
    </source>
</evidence>
<feature type="domain" description="G-protein coupled receptors family 1 profile" evidence="6">
    <location>
        <begin position="23"/>
        <end position="275"/>
    </location>
</feature>
<accession>A0A814JB12</accession>
<keyword evidence="2 5" id="KW-0812">Transmembrane</keyword>
<organism evidence="7 9">
    <name type="scientific">Adineta steineri</name>
    <dbReference type="NCBI Taxonomy" id="433720"/>
    <lineage>
        <taxon>Eukaryota</taxon>
        <taxon>Metazoa</taxon>
        <taxon>Spiralia</taxon>
        <taxon>Gnathifera</taxon>
        <taxon>Rotifera</taxon>
        <taxon>Eurotatoria</taxon>
        <taxon>Bdelloidea</taxon>
        <taxon>Adinetida</taxon>
        <taxon>Adinetidae</taxon>
        <taxon>Adineta</taxon>
    </lineage>
</organism>
<feature type="transmembrane region" description="Helical" evidence="5">
    <location>
        <begin position="167"/>
        <end position="191"/>
    </location>
</feature>
<evidence type="ECO:0000256" key="1">
    <source>
        <dbReference type="ARBA" id="ARBA00004370"/>
    </source>
</evidence>
<dbReference type="Proteomes" id="UP000663881">
    <property type="component" value="Unassembled WGS sequence"/>
</dbReference>
<proteinExistence type="predicted"/>
<evidence type="ECO:0000313" key="7">
    <source>
        <dbReference type="EMBL" id="CAF1035651.1"/>
    </source>
</evidence>
<feature type="transmembrane region" description="Helical" evidence="5">
    <location>
        <begin position="44"/>
        <end position="66"/>
    </location>
</feature>
<dbReference type="Gene3D" id="1.20.1070.10">
    <property type="entry name" value="Rhodopsin 7-helix transmembrane proteins"/>
    <property type="match status" value="1"/>
</dbReference>
<evidence type="ECO:0000259" key="6">
    <source>
        <dbReference type="PROSITE" id="PS50262"/>
    </source>
</evidence>
<dbReference type="GO" id="GO:0016020">
    <property type="term" value="C:membrane"/>
    <property type="evidence" value="ECO:0007669"/>
    <property type="project" value="UniProtKB-SubCell"/>
</dbReference>
<dbReference type="PROSITE" id="PS50262">
    <property type="entry name" value="G_PROTEIN_RECEP_F1_2"/>
    <property type="match status" value="1"/>
</dbReference>
<dbReference type="AlphaFoldDB" id="A0A814JB12"/>
<dbReference type="SUPFAM" id="SSF81321">
    <property type="entry name" value="Family A G protein-coupled receptor-like"/>
    <property type="match status" value="1"/>
</dbReference>
<dbReference type="EMBL" id="CAJOAY010001676">
    <property type="protein sequence ID" value="CAF3873248.1"/>
    <property type="molecule type" value="Genomic_DNA"/>
</dbReference>
<dbReference type="EMBL" id="CAJNON010000149">
    <property type="protein sequence ID" value="CAF1035651.1"/>
    <property type="molecule type" value="Genomic_DNA"/>
</dbReference>
<reference evidence="7" key="1">
    <citation type="submission" date="2021-02" db="EMBL/GenBank/DDBJ databases">
        <authorList>
            <person name="Nowell W R."/>
        </authorList>
    </citation>
    <scope>NUCLEOTIDE SEQUENCE</scope>
</reference>
<sequence>MVVTKIVLYSLTVIFDLTGVCVTIILFLTMLCRRSIVKTDRVSYLLLANSYIAYLVASPFFAEMSLNSIYGQLHPNSSFNVKSCVFKSYIIYVSGCVYFHSYLLQAIYRLCRIVYATRLQYQSFRIYAILSIGQWVLAALMLLPSLLAGSIEYIPHEHHCQIAATNLLGSLLGLSFLFLIPFVSTLILYFYTIHYVHTKTTALHAINHHTSIRRDLIILSRLIILFTFISTVALPHVLMPIFYVLTNYLPVWISALEWLFTCFSLNTACIIQIFSVPQLRKLWLPAIRIQPVEAIGHAIKP</sequence>
<evidence type="ECO:0000256" key="3">
    <source>
        <dbReference type="ARBA" id="ARBA00022989"/>
    </source>
</evidence>
<dbReference type="Proteomes" id="UP000663891">
    <property type="component" value="Unassembled WGS sequence"/>
</dbReference>
<comment type="subcellular location">
    <subcellularLocation>
        <location evidence="1">Membrane</location>
    </subcellularLocation>
</comment>
<keyword evidence="3 5" id="KW-1133">Transmembrane helix</keyword>
<comment type="caution">
    <text evidence="7">The sequence shown here is derived from an EMBL/GenBank/DDBJ whole genome shotgun (WGS) entry which is preliminary data.</text>
</comment>
<gene>
    <name evidence="8" type="ORF">OKA104_LOCUS22725</name>
    <name evidence="7" type="ORF">VCS650_LOCUS16579</name>
</gene>
<feature type="transmembrane region" description="Helical" evidence="5">
    <location>
        <begin position="86"/>
        <end position="104"/>
    </location>
</feature>
<feature type="transmembrane region" description="Helical" evidence="5">
    <location>
        <begin position="251"/>
        <end position="274"/>
    </location>
</feature>
<evidence type="ECO:0000256" key="2">
    <source>
        <dbReference type="ARBA" id="ARBA00022692"/>
    </source>
</evidence>
<feature type="transmembrane region" description="Helical" evidence="5">
    <location>
        <begin position="124"/>
        <end position="147"/>
    </location>
</feature>
<evidence type="ECO:0000313" key="9">
    <source>
        <dbReference type="Proteomes" id="UP000663891"/>
    </source>
</evidence>
<name>A0A814JB12_9BILA</name>
<evidence type="ECO:0000256" key="5">
    <source>
        <dbReference type="SAM" id="Phobius"/>
    </source>
</evidence>
<feature type="transmembrane region" description="Helical" evidence="5">
    <location>
        <begin position="222"/>
        <end position="245"/>
    </location>
</feature>
<protein>
    <recommendedName>
        <fullName evidence="6">G-protein coupled receptors family 1 profile domain-containing protein</fullName>
    </recommendedName>
</protein>
<dbReference type="InterPro" id="IPR017452">
    <property type="entry name" value="GPCR_Rhodpsn_7TM"/>
</dbReference>
<feature type="transmembrane region" description="Helical" evidence="5">
    <location>
        <begin position="6"/>
        <end position="32"/>
    </location>
</feature>
<dbReference type="OrthoDB" id="10058813at2759"/>
<evidence type="ECO:0000313" key="8">
    <source>
        <dbReference type="EMBL" id="CAF3873248.1"/>
    </source>
</evidence>
<keyword evidence="4 5" id="KW-0472">Membrane</keyword>